<dbReference type="KEGG" id="awo:Awo_c08860"/>
<sequence length="203" mass="24059">MESQFYNILPVIIIFIFIFLINFFRRRKKNPSITLFRLINIFVYALELYCATSGINYLINHKTFLNYDNAFNLVSDFILAFTIYQFFISVVIQIWDGVIIDGYLSLKRSLNSFLLRVNNRPESIIQLKDDFENRLSNLKTDAFGKKQSIIINEIQIQTDNFIQKNLSIDDYRFFLEDKLLLIEHAIDTLNLGWQSSLLLRLFK</sequence>
<feature type="transmembrane region" description="Helical" evidence="1">
    <location>
        <begin position="79"/>
        <end position="106"/>
    </location>
</feature>
<accession>H6LBT4</accession>
<feature type="transmembrane region" description="Helical" evidence="1">
    <location>
        <begin position="36"/>
        <end position="59"/>
    </location>
</feature>
<reference evidence="3" key="1">
    <citation type="submission" date="2011-07" db="EMBL/GenBank/DDBJ databases">
        <title>Complete genome sequence of Acetobacterium woodii.</title>
        <authorList>
            <person name="Poehlein A."/>
            <person name="Schmidt S."/>
            <person name="Kaster A.-K."/>
            <person name="Goenrich M."/>
            <person name="Vollmers J."/>
            <person name="Thuermer A."/>
            <person name="Gottschalk G."/>
            <person name="Thauer R.K."/>
            <person name="Daniel R."/>
            <person name="Mueller V."/>
        </authorList>
    </citation>
    <scope>NUCLEOTIDE SEQUENCE [LARGE SCALE GENOMIC DNA]</scope>
    <source>
        <strain evidence="3">ATCC 29683 / DSM 1030 / JCM 2381 / KCTC 1655 / WB1</strain>
    </source>
</reference>
<gene>
    <name evidence="2" type="ordered locus">Awo_c08860</name>
</gene>
<dbReference type="EMBL" id="CP002987">
    <property type="protein sequence ID" value="AFA47677.1"/>
    <property type="molecule type" value="Genomic_DNA"/>
</dbReference>
<organism evidence="2 3">
    <name type="scientific">Acetobacterium woodii (strain ATCC 29683 / DSM 1030 / JCM 2381 / KCTC 1655 / WB1)</name>
    <dbReference type="NCBI Taxonomy" id="931626"/>
    <lineage>
        <taxon>Bacteria</taxon>
        <taxon>Bacillati</taxon>
        <taxon>Bacillota</taxon>
        <taxon>Clostridia</taxon>
        <taxon>Eubacteriales</taxon>
        <taxon>Eubacteriaceae</taxon>
        <taxon>Acetobacterium</taxon>
    </lineage>
</organism>
<feature type="transmembrane region" description="Helical" evidence="1">
    <location>
        <begin position="6"/>
        <end position="24"/>
    </location>
</feature>
<name>H6LBT4_ACEWD</name>
<evidence type="ECO:0000256" key="1">
    <source>
        <dbReference type="SAM" id="Phobius"/>
    </source>
</evidence>
<reference evidence="2 3" key="2">
    <citation type="journal article" date="2012" name="PLoS ONE">
        <title>An ancient pathway combining carbon dioxide fixation with the generation and utilization of a sodium ion gradient for ATP synthesis.</title>
        <authorList>
            <person name="Poehlein A."/>
            <person name="Schmidt S."/>
            <person name="Kaster A.K."/>
            <person name="Goenrich M."/>
            <person name="Vollmers J."/>
            <person name="Thurmer A."/>
            <person name="Bertsch J."/>
            <person name="Schuchmann K."/>
            <person name="Voigt B."/>
            <person name="Hecker M."/>
            <person name="Daniel R."/>
            <person name="Thauer R.K."/>
            <person name="Gottschalk G."/>
            <person name="Muller V."/>
        </authorList>
    </citation>
    <scope>NUCLEOTIDE SEQUENCE [LARGE SCALE GENOMIC DNA]</scope>
    <source>
        <strain evidence="3">ATCC 29683 / DSM 1030 / JCM 2381 / KCTC 1655 / WB1</strain>
    </source>
</reference>
<evidence type="ECO:0000313" key="2">
    <source>
        <dbReference type="EMBL" id="AFA47677.1"/>
    </source>
</evidence>
<keyword evidence="1" id="KW-0472">Membrane</keyword>
<dbReference type="AlphaFoldDB" id="H6LBT4"/>
<keyword evidence="1" id="KW-0812">Transmembrane</keyword>
<dbReference type="HOGENOM" id="CLU_1346483_0_0_9"/>
<proteinExistence type="predicted"/>
<evidence type="ECO:0000313" key="3">
    <source>
        <dbReference type="Proteomes" id="UP000007177"/>
    </source>
</evidence>
<keyword evidence="1" id="KW-1133">Transmembrane helix</keyword>
<protein>
    <submittedName>
        <fullName evidence="2">Uncharacterized protein</fullName>
    </submittedName>
</protein>
<keyword evidence="3" id="KW-1185">Reference proteome</keyword>
<dbReference type="Proteomes" id="UP000007177">
    <property type="component" value="Chromosome"/>
</dbReference>
<dbReference type="OrthoDB" id="9917200at2"/>
<dbReference type="RefSeq" id="WP_014355280.1">
    <property type="nucleotide sequence ID" value="NC_016894.1"/>
</dbReference>